<dbReference type="AlphaFoldDB" id="W2SPB7"/>
<accession>W2SPB7</accession>
<sequence>MRAEFGTYQLQRALGVLKMEGLRPIKPEALPESWSDVSCYCQQKRLMLYRKDPMPTKPKQS</sequence>
<organism evidence="1 2">
    <name type="scientific">Necator americanus</name>
    <name type="common">Human hookworm</name>
    <dbReference type="NCBI Taxonomy" id="51031"/>
    <lineage>
        <taxon>Eukaryota</taxon>
        <taxon>Metazoa</taxon>
        <taxon>Ecdysozoa</taxon>
        <taxon>Nematoda</taxon>
        <taxon>Chromadorea</taxon>
        <taxon>Rhabditida</taxon>
        <taxon>Rhabditina</taxon>
        <taxon>Rhabditomorpha</taxon>
        <taxon>Strongyloidea</taxon>
        <taxon>Ancylostomatidae</taxon>
        <taxon>Bunostominae</taxon>
        <taxon>Necator</taxon>
    </lineage>
</organism>
<evidence type="ECO:0000313" key="2">
    <source>
        <dbReference type="Proteomes" id="UP000053676"/>
    </source>
</evidence>
<evidence type="ECO:0000313" key="1">
    <source>
        <dbReference type="EMBL" id="ETN70711.1"/>
    </source>
</evidence>
<dbReference type="KEGG" id="nai:NECAME_14594"/>
<gene>
    <name evidence="1" type="ORF">NECAME_14594</name>
</gene>
<dbReference type="Proteomes" id="UP000053676">
    <property type="component" value="Unassembled WGS sequence"/>
</dbReference>
<dbReference type="OrthoDB" id="1601181at2759"/>
<dbReference type="EMBL" id="KI668905">
    <property type="protein sequence ID" value="ETN70711.1"/>
    <property type="molecule type" value="Genomic_DNA"/>
</dbReference>
<reference evidence="2" key="1">
    <citation type="journal article" date="2014" name="Nat. Genet.">
        <title>Genome of the human hookworm Necator americanus.</title>
        <authorList>
            <person name="Tang Y.T."/>
            <person name="Gao X."/>
            <person name="Rosa B.A."/>
            <person name="Abubucker S."/>
            <person name="Hallsworth-Pepin K."/>
            <person name="Martin J."/>
            <person name="Tyagi R."/>
            <person name="Heizer E."/>
            <person name="Zhang X."/>
            <person name="Bhonagiri-Palsikar V."/>
            <person name="Minx P."/>
            <person name="Warren W.C."/>
            <person name="Wang Q."/>
            <person name="Zhan B."/>
            <person name="Hotez P.J."/>
            <person name="Sternberg P.W."/>
            <person name="Dougall A."/>
            <person name="Gaze S.T."/>
            <person name="Mulvenna J."/>
            <person name="Sotillo J."/>
            <person name="Ranganathan S."/>
            <person name="Rabelo E.M."/>
            <person name="Wilson R.K."/>
            <person name="Felgner P.L."/>
            <person name="Bethony J."/>
            <person name="Hawdon J.M."/>
            <person name="Gasser R.B."/>
            <person name="Loukas A."/>
            <person name="Mitreva M."/>
        </authorList>
    </citation>
    <scope>NUCLEOTIDE SEQUENCE [LARGE SCALE GENOMIC DNA]</scope>
</reference>
<dbReference type="STRING" id="51031.W2SPB7"/>
<keyword evidence="2" id="KW-1185">Reference proteome</keyword>
<protein>
    <submittedName>
        <fullName evidence="1">Uncharacterized protein</fullName>
    </submittedName>
</protein>
<proteinExistence type="predicted"/>
<name>W2SPB7_NECAM</name>